<proteinExistence type="predicted"/>
<gene>
    <name evidence="1" type="ORF">BKA03_002411</name>
</gene>
<keyword evidence="2" id="KW-1185">Reference proteome</keyword>
<dbReference type="InterPro" id="IPR011989">
    <property type="entry name" value="ARM-like"/>
</dbReference>
<organism evidence="1 2">
    <name type="scientific">Demequina lutea</name>
    <dbReference type="NCBI Taxonomy" id="431489"/>
    <lineage>
        <taxon>Bacteria</taxon>
        <taxon>Bacillati</taxon>
        <taxon>Actinomycetota</taxon>
        <taxon>Actinomycetes</taxon>
        <taxon>Micrococcales</taxon>
        <taxon>Demequinaceae</taxon>
        <taxon>Demequina</taxon>
    </lineage>
</organism>
<evidence type="ECO:0000313" key="2">
    <source>
        <dbReference type="Proteomes" id="UP000547973"/>
    </source>
</evidence>
<dbReference type="InterPro" id="IPR016024">
    <property type="entry name" value="ARM-type_fold"/>
</dbReference>
<dbReference type="RefSeq" id="WP_062074145.1">
    <property type="nucleotide sequence ID" value="NZ_BBRC01000002.1"/>
</dbReference>
<dbReference type="SUPFAM" id="SSF48371">
    <property type="entry name" value="ARM repeat"/>
    <property type="match status" value="1"/>
</dbReference>
<dbReference type="Proteomes" id="UP000547973">
    <property type="component" value="Unassembled WGS sequence"/>
</dbReference>
<dbReference type="EMBL" id="JACBZO010000001">
    <property type="protein sequence ID" value="NYI42292.1"/>
    <property type="molecule type" value="Genomic_DNA"/>
</dbReference>
<evidence type="ECO:0008006" key="3">
    <source>
        <dbReference type="Google" id="ProtNLM"/>
    </source>
</evidence>
<evidence type="ECO:0000313" key="1">
    <source>
        <dbReference type="EMBL" id="NYI42292.1"/>
    </source>
</evidence>
<dbReference type="AlphaFoldDB" id="A0A7Y9ZBE6"/>
<sequence length="128" mass="13335">MALTAIPADQLAAALREGEEASGSELFNLATSKDSKIRESLAARPDAPLSVLILLAQDSKSNVRKALAANPAVGIATSVLSILATDKDTDVVLALIENAATPAATLRVLLDHGKKNVRRAAESRLLVL</sequence>
<comment type="caution">
    <text evidence="1">The sequence shown here is derived from an EMBL/GenBank/DDBJ whole genome shotgun (WGS) entry which is preliminary data.</text>
</comment>
<reference evidence="1 2" key="1">
    <citation type="submission" date="2020-07" db="EMBL/GenBank/DDBJ databases">
        <title>Sequencing the genomes of 1000 actinobacteria strains.</title>
        <authorList>
            <person name="Klenk H.-P."/>
        </authorList>
    </citation>
    <scope>NUCLEOTIDE SEQUENCE [LARGE SCALE GENOMIC DNA]</scope>
    <source>
        <strain evidence="1 2">DSM 19970</strain>
    </source>
</reference>
<dbReference type="Gene3D" id="1.25.10.10">
    <property type="entry name" value="Leucine-rich Repeat Variant"/>
    <property type="match status" value="1"/>
</dbReference>
<accession>A0A7Y9ZBE6</accession>
<name>A0A7Y9ZBE6_9MICO</name>
<protein>
    <recommendedName>
        <fullName evidence="3">Leucine rich repeat variant</fullName>
    </recommendedName>
</protein>